<accession>A0A9Q9IIJ5</accession>
<dbReference type="InterPro" id="IPR003346">
    <property type="entry name" value="Transposase_20"/>
</dbReference>
<proteinExistence type="predicted"/>
<dbReference type="GO" id="GO:0006313">
    <property type="term" value="P:DNA transposition"/>
    <property type="evidence" value="ECO:0007669"/>
    <property type="project" value="InterPro"/>
</dbReference>
<feature type="region of interest" description="Disordered" evidence="1">
    <location>
        <begin position="220"/>
        <end position="249"/>
    </location>
</feature>
<sequence length="249" mass="26306">MVKDSGSGLLELNGIGPSGAARLIGDIGGIRRCTSRGHFASWNAAAPLDASSGDQQRRPSPLPPPPRPRQDRDGSHPSVETTAVRHGPPADAPRDPTAGDRPGRTTGATGQSSAADQTPRPALRNSHFPDPPTTTLEHRTQPPLEAAGAAGWRGQAGDPNGRAVVTTRRRDAVLHTNGRVMVDVGLFTLDEAVTYLAPGSGANTLKLLINLRQARSWTGRSGRALRSQKAPEFRHPTEEGPTARSGWAF</sequence>
<protein>
    <submittedName>
        <fullName evidence="3">Transposase</fullName>
    </submittedName>
</protein>
<dbReference type="GO" id="GO:0004803">
    <property type="term" value="F:transposase activity"/>
    <property type="evidence" value="ECO:0007669"/>
    <property type="project" value="InterPro"/>
</dbReference>
<feature type="compositionally biased region" description="Basic and acidic residues" evidence="1">
    <location>
        <begin position="92"/>
        <end position="103"/>
    </location>
</feature>
<name>A0A9Q9IIJ5_9ACTN</name>
<feature type="region of interest" description="Disordered" evidence="1">
    <location>
        <begin position="44"/>
        <end position="139"/>
    </location>
</feature>
<keyword evidence="4" id="KW-1185">Reference proteome</keyword>
<dbReference type="Proteomes" id="UP001058003">
    <property type="component" value="Chromosome"/>
</dbReference>
<feature type="compositionally biased region" description="Polar residues" evidence="1">
    <location>
        <begin position="106"/>
        <end position="116"/>
    </location>
</feature>
<dbReference type="GO" id="GO:0003677">
    <property type="term" value="F:DNA binding"/>
    <property type="evidence" value="ECO:0007669"/>
    <property type="project" value="InterPro"/>
</dbReference>
<evidence type="ECO:0000313" key="4">
    <source>
        <dbReference type="Proteomes" id="UP001058003"/>
    </source>
</evidence>
<evidence type="ECO:0000313" key="3">
    <source>
        <dbReference type="EMBL" id="UWZ55413.1"/>
    </source>
</evidence>
<gene>
    <name evidence="3" type="ORF">Daura_03985</name>
</gene>
<dbReference type="Pfam" id="PF02371">
    <property type="entry name" value="Transposase_20"/>
    <property type="match status" value="1"/>
</dbReference>
<evidence type="ECO:0000256" key="1">
    <source>
        <dbReference type="SAM" id="MobiDB-lite"/>
    </source>
</evidence>
<dbReference type="KEGG" id="daur:Daura_03985"/>
<dbReference type="AlphaFoldDB" id="A0A9Q9IIJ5"/>
<organism evidence="3 4">
    <name type="scientific">Dactylosporangium aurantiacum</name>
    <dbReference type="NCBI Taxonomy" id="35754"/>
    <lineage>
        <taxon>Bacteria</taxon>
        <taxon>Bacillati</taxon>
        <taxon>Actinomycetota</taxon>
        <taxon>Actinomycetes</taxon>
        <taxon>Micromonosporales</taxon>
        <taxon>Micromonosporaceae</taxon>
        <taxon>Dactylosporangium</taxon>
    </lineage>
</organism>
<feature type="compositionally biased region" description="Basic and acidic residues" evidence="1">
    <location>
        <begin position="229"/>
        <end position="238"/>
    </location>
</feature>
<evidence type="ECO:0000259" key="2">
    <source>
        <dbReference type="Pfam" id="PF02371"/>
    </source>
</evidence>
<feature type="domain" description="Transposase IS116/IS110/IS902 C-terminal" evidence="2">
    <location>
        <begin position="9"/>
        <end position="58"/>
    </location>
</feature>
<reference evidence="3" key="1">
    <citation type="submission" date="2021-04" db="EMBL/GenBank/DDBJ databases">
        <title>Dactylosporangium aurantiacum NRRL B-8018 full assembly.</title>
        <authorList>
            <person name="Hartkoorn R.C."/>
            <person name="Beaudoing E."/>
            <person name="Hot D."/>
        </authorList>
    </citation>
    <scope>NUCLEOTIDE SEQUENCE</scope>
    <source>
        <strain evidence="3">NRRL B-8018</strain>
    </source>
</reference>
<dbReference type="EMBL" id="CP073767">
    <property type="protein sequence ID" value="UWZ55413.1"/>
    <property type="molecule type" value="Genomic_DNA"/>
</dbReference>
<dbReference type="RefSeq" id="WP_081971804.1">
    <property type="nucleotide sequence ID" value="NZ_CP073767.1"/>
</dbReference>